<proteinExistence type="predicted"/>
<evidence type="ECO:0000313" key="1">
    <source>
        <dbReference type="EMBL" id="SVD21344.1"/>
    </source>
</evidence>
<gene>
    <name evidence="1" type="ORF">METZ01_LOCUS374198</name>
</gene>
<organism evidence="1">
    <name type="scientific">marine metagenome</name>
    <dbReference type="NCBI Taxonomy" id="408172"/>
    <lineage>
        <taxon>unclassified sequences</taxon>
        <taxon>metagenomes</taxon>
        <taxon>ecological metagenomes</taxon>
    </lineage>
</organism>
<protein>
    <submittedName>
        <fullName evidence="1">Uncharacterized protein</fullName>
    </submittedName>
</protein>
<name>A0A382TGW8_9ZZZZ</name>
<dbReference type="EMBL" id="UINC01136524">
    <property type="protein sequence ID" value="SVD21344.1"/>
    <property type="molecule type" value="Genomic_DNA"/>
</dbReference>
<sequence>MSNQSKEDRHRAAMQKALLNSLWIPETEEELSLVERRELGKPTRLGQRSNRK</sequence>
<accession>A0A382TGW8</accession>
<dbReference type="AlphaFoldDB" id="A0A382TGW8"/>
<reference evidence="1" key="1">
    <citation type="submission" date="2018-05" db="EMBL/GenBank/DDBJ databases">
        <authorList>
            <person name="Lanie J.A."/>
            <person name="Ng W.-L."/>
            <person name="Kazmierczak K.M."/>
            <person name="Andrzejewski T.M."/>
            <person name="Davidsen T.M."/>
            <person name="Wayne K.J."/>
            <person name="Tettelin H."/>
            <person name="Glass J.I."/>
            <person name="Rusch D."/>
            <person name="Podicherti R."/>
            <person name="Tsui H.-C.T."/>
            <person name="Winkler M.E."/>
        </authorList>
    </citation>
    <scope>NUCLEOTIDE SEQUENCE</scope>
</reference>